<dbReference type="OMA" id="FCENCHT"/>
<dbReference type="GO" id="GO:0060828">
    <property type="term" value="P:regulation of canonical Wnt signaling pathway"/>
    <property type="evidence" value="ECO:0007669"/>
    <property type="project" value="InterPro"/>
</dbReference>
<proteinExistence type="inferred from homology"/>
<feature type="region of interest" description="Disordered" evidence="2">
    <location>
        <begin position="1"/>
        <end position="32"/>
    </location>
</feature>
<dbReference type="PANTHER" id="PTHR12490">
    <property type="entry name" value="GSK3B-INTERACTING PROTEIN"/>
    <property type="match status" value="1"/>
</dbReference>
<dbReference type="OrthoDB" id="5804279at2759"/>
<evidence type="ECO:0000256" key="2">
    <source>
        <dbReference type="SAM" id="MobiDB-lite"/>
    </source>
</evidence>
<dbReference type="Gene3D" id="3.30.2280.10">
    <property type="entry name" value="Hypothetical protein (hspc210)"/>
    <property type="match status" value="1"/>
</dbReference>
<comment type="similarity">
    <text evidence="1">Belongs to the GSKIP family.</text>
</comment>
<dbReference type="InterPro" id="IPR023231">
    <property type="entry name" value="GSKIP_dom_sf"/>
</dbReference>
<dbReference type="Proteomes" id="UP000025227">
    <property type="component" value="Unplaced"/>
</dbReference>
<dbReference type="GO" id="GO:0005737">
    <property type="term" value="C:cytoplasm"/>
    <property type="evidence" value="ECO:0007669"/>
    <property type="project" value="TreeGrafter"/>
</dbReference>
<organism evidence="4 5">
    <name type="scientific">Haemonchus contortus</name>
    <name type="common">Barber pole worm</name>
    <dbReference type="NCBI Taxonomy" id="6289"/>
    <lineage>
        <taxon>Eukaryota</taxon>
        <taxon>Metazoa</taxon>
        <taxon>Ecdysozoa</taxon>
        <taxon>Nematoda</taxon>
        <taxon>Chromadorea</taxon>
        <taxon>Rhabditida</taxon>
        <taxon>Rhabditina</taxon>
        <taxon>Rhabditomorpha</taxon>
        <taxon>Strongyloidea</taxon>
        <taxon>Trichostrongylidae</taxon>
        <taxon>Haemonchus</taxon>
    </lineage>
</organism>
<name>A0A7I4Y6D7_HAECO</name>
<dbReference type="GO" id="GO:0019207">
    <property type="term" value="F:kinase regulator activity"/>
    <property type="evidence" value="ECO:0007669"/>
    <property type="project" value="TreeGrafter"/>
</dbReference>
<feature type="compositionally biased region" description="Low complexity" evidence="2">
    <location>
        <begin position="8"/>
        <end position="32"/>
    </location>
</feature>
<sequence>MTNSSNASLGSYSKPTSTSSQTPPATPTALPVAPLRNGSVGLCECDMRSQLEEEAIAAVREFSYAVQWICISEMLPRTNELLFLNLTTLEHTTYCIELTAKGWRIASNRADCMNGDFRQLHMHTQYFESLGQLLDTISPLYRAKFGGHLISKLNDLERTTKDSP</sequence>
<dbReference type="SUPFAM" id="SSF103107">
    <property type="entry name" value="Hypothetical protein c14orf129, hspc210"/>
    <property type="match status" value="1"/>
</dbReference>
<dbReference type="Pfam" id="PF05303">
    <property type="entry name" value="GSKIP_dom"/>
    <property type="match status" value="1"/>
</dbReference>
<evidence type="ECO:0000313" key="4">
    <source>
        <dbReference type="Proteomes" id="UP000025227"/>
    </source>
</evidence>
<accession>A0A7I4Y6D7</accession>
<dbReference type="FunFam" id="3.30.2280.10:FF:000004">
    <property type="entry name" value="Protein CBG05668"/>
    <property type="match status" value="1"/>
</dbReference>
<keyword evidence="4" id="KW-1185">Reference proteome</keyword>
<evidence type="ECO:0000313" key="5">
    <source>
        <dbReference type="WBParaSite" id="HCON_00049725-00001"/>
    </source>
</evidence>
<dbReference type="InterPro" id="IPR007967">
    <property type="entry name" value="GSKIP_dom"/>
</dbReference>
<feature type="domain" description="GSKIP" evidence="3">
    <location>
        <begin position="52"/>
        <end position="156"/>
    </location>
</feature>
<dbReference type="InterPro" id="IPR037395">
    <property type="entry name" value="GSKIP"/>
</dbReference>
<dbReference type="AlphaFoldDB" id="A0A7I4Y6D7"/>
<dbReference type="PANTHER" id="PTHR12490:SF2">
    <property type="entry name" value="GSKIP DOMAIN-CONTAINING PROTEIN"/>
    <property type="match status" value="1"/>
</dbReference>
<evidence type="ECO:0000256" key="1">
    <source>
        <dbReference type="ARBA" id="ARBA00009571"/>
    </source>
</evidence>
<dbReference type="WBParaSite" id="HCON_00049725-00001">
    <property type="protein sequence ID" value="HCON_00049725-00001"/>
    <property type="gene ID" value="HCON_00049725"/>
</dbReference>
<evidence type="ECO:0000259" key="3">
    <source>
        <dbReference type="Pfam" id="PF05303"/>
    </source>
</evidence>
<dbReference type="GO" id="GO:0051018">
    <property type="term" value="F:protein kinase A binding"/>
    <property type="evidence" value="ECO:0007669"/>
    <property type="project" value="TreeGrafter"/>
</dbReference>
<reference evidence="5" key="1">
    <citation type="submission" date="2020-12" db="UniProtKB">
        <authorList>
            <consortium name="WormBaseParasite"/>
        </authorList>
    </citation>
    <scope>IDENTIFICATION</scope>
    <source>
        <strain evidence="5">MHco3</strain>
    </source>
</reference>
<protein>
    <submittedName>
        <fullName evidence="5">GSKIP_dom domain-containing protein</fullName>
    </submittedName>
</protein>